<evidence type="ECO:0000313" key="2">
    <source>
        <dbReference type="EMBL" id="KJV04991.1"/>
    </source>
</evidence>
<dbReference type="PANTHER" id="PTHR45527:SF1">
    <property type="entry name" value="FATTY ACID SYNTHASE"/>
    <property type="match status" value="1"/>
</dbReference>
<protein>
    <recommendedName>
        <fullName evidence="1">AMP-dependent synthetase/ligase domain-containing protein</fullName>
    </recommendedName>
</protein>
<dbReference type="PROSITE" id="PS00455">
    <property type="entry name" value="AMP_BINDING"/>
    <property type="match status" value="1"/>
</dbReference>
<dbReference type="GO" id="GO:0043041">
    <property type="term" value="P:amino acid activation for nonribosomal peptide biosynthetic process"/>
    <property type="evidence" value="ECO:0007669"/>
    <property type="project" value="TreeGrafter"/>
</dbReference>
<feature type="domain" description="AMP-dependent synthetase/ligase" evidence="1">
    <location>
        <begin position="1"/>
        <end position="289"/>
    </location>
</feature>
<dbReference type="RefSeq" id="WP_045780798.1">
    <property type="nucleotide sequence ID" value="NZ_LAJX01000351.1"/>
</dbReference>
<sequence length="290" mass="31043">PNAIALIDGETRLSYGELERQSNRLAHSLQHSGLKPDDIVGLVLSRTVNSVVAMLAVLKTGAAFLPLSPNTPNARLIQALRDAGVKQVLWEAPYSDAANDLAAGLDGSVHTLHTDNSAEHHWLWWLSADTRLPACLVLADQPDTPPAVELHPENAAYLIHTSGSTGTPKAVCVSHGALARHIAAAAELYAYQPHDRALHFAAFTFDAAMEQWLTPLVSGAALVLGHGDWTGEDSLAAMTRHQVSVLYPPTSHAYHLVDTLARLNQPINLSVVCVGGEAVAADRLASLKQW</sequence>
<dbReference type="Gene3D" id="3.40.50.980">
    <property type="match status" value="2"/>
</dbReference>
<proteinExistence type="predicted"/>
<dbReference type="GO" id="GO:0031177">
    <property type="term" value="F:phosphopantetheine binding"/>
    <property type="evidence" value="ECO:0007669"/>
    <property type="project" value="TreeGrafter"/>
</dbReference>
<keyword evidence="3" id="KW-1185">Reference proteome</keyword>
<reference evidence="2 3" key="2">
    <citation type="journal article" date="2016" name="Microb. Ecol.">
        <title>Genome Characteristics of a Novel Type I Methanotroph (Sn10-6) Isolated from a Flooded Indian Rice Field.</title>
        <authorList>
            <person name="Rahalkar M.C."/>
            <person name="Pandit P.S."/>
            <person name="Dhakephalkar P.K."/>
            <person name="Pore S."/>
            <person name="Arora P."/>
            <person name="Kapse N."/>
        </authorList>
    </citation>
    <scope>NUCLEOTIDE SEQUENCE [LARGE SCALE GENOMIC DNA]</scope>
    <source>
        <strain evidence="2 3">Sn10-6</strain>
    </source>
</reference>
<dbReference type="SUPFAM" id="SSF56801">
    <property type="entry name" value="Acetyl-CoA synthetase-like"/>
    <property type="match status" value="1"/>
</dbReference>
<dbReference type="InterPro" id="IPR020845">
    <property type="entry name" value="AMP-binding_CS"/>
</dbReference>
<dbReference type="Proteomes" id="UP000033684">
    <property type="component" value="Unassembled WGS sequence"/>
</dbReference>
<dbReference type="PANTHER" id="PTHR45527">
    <property type="entry name" value="NONRIBOSOMAL PEPTIDE SYNTHETASE"/>
    <property type="match status" value="1"/>
</dbReference>
<dbReference type="Pfam" id="PF00501">
    <property type="entry name" value="AMP-binding"/>
    <property type="match status" value="1"/>
</dbReference>
<gene>
    <name evidence="2" type="ORF">VZ94_21400</name>
</gene>
<comment type="caution">
    <text evidence="2">The sequence shown here is derived from an EMBL/GenBank/DDBJ whole genome shotgun (WGS) entry which is preliminary data.</text>
</comment>
<name>A0A0F3IDZ9_9GAMM</name>
<evidence type="ECO:0000313" key="3">
    <source>
        <dbReference type="Proteomes" id="UP000033684"/>
    </source>
</evidence>
<dbReference type="EMBL" id="LAJX01000351">
    <property type="protein sequence ID" value="KJV04991.1"/>
    <property type="molecule type" value="Genomic_DNA"/>
</dbReference>
<feature type="non-terminal residue" evidence="2">
    <location>
        <position position="1"/>
    </location>
</feature>
<reference evidence="3" key="1">
    <citation type="submission" date="2015-03" db="EMBL/GenBank/DDBJ databases">
        <title>Draft genome sequence of a novel methanotroph (Sn10-6) isolated from flooded ricefield rhizosphere in India.</title>
        <authorList>
            <person name="Pandit P.S."/>
            <person name="Pore S.D."/>
            <person name="Arora P."/>
            <person name="Kapse N.G."/>
            <person name="Dhakephalkar P.K."/>
            <person name="Rahalkar M.C."/>
        </authorList>
    </citation>
    <scope>NUCLEOTIDE SEQUENCE [LARGE SCALE GENOMIC DNA]</scope>
    <source>
        <strain evidence="3">Sn10-6</strain>
    </source>
</reference>
<organism evidence="2 3">
    <name type="scientific">Methylocucumis oryzae</name>
    <dbReference type="NCBI Taxonomy" id="1632867"/>
    <lineage>
        <taxon>Bacteria</taxon>
        <taxon>Pseudomonadati</taxon>
        <taxon>Pseudomonadota</taxon>
        <taxon>Gammaproteobacteria</taxon>
        <taxon>Methylococcales</taxon>
        <taxon>Methylococcaceae</taxon>
        <taxon>Methylocucumis</taxon>
    </lineage>
</organism>
<dbReference type="OrthoDB" id="9803968at2"/>
<dbReference type="GO" id="GO:0005737">
    <property type="term" value="C:cytoplasm"/>
    <property type="evidence" value="ECO:0007669"/>
    <property type="project" value="TreeGrafter"/>
</dbReference>
<dbReference type="InterPro" id="IPR000873">
    <property type="entry name" value="AMP-dep_synth/lig_dom"/>
</dbReference>
<evidence type="ECO:0000259" key="1">
    <source>
        <dbReference type="Pfam" id="PF00501"/>
    </source>
</evidence>
<feature type="non-terminal residue" evidence="2">
    <location>
        <position position="290"/>
    </location>
</feature>
<dbReference type="GO" id="GO:0044550">
    <property type="term" value="P:secondary metabolite biosynthetic process"/>
    <property type="evidence" value="ECO:0007669"/>
    <property type="project" value="TreeGrafter"/>
</dbReference>
<dbReference type="AlphaFoldDB" id="A0A0F3IDZ9"/>
<accession>A0A0F3IDZ9</accession>